<gene>
    <name evidence="3" type="ORF">PAC_00815</name>
</gene>
<organism evidence="3 4">
    <name type="scientific">Phialocephala subalpina</name>
    <dbReference type="NCBI Taxonomy" id="576137"/>
    <lineage>
        <taxon>Eukaryota</taxon>
        <taxon>Fungi</taxon>
        <taxon>Dikarya</taxon>
        <taxon>Ascomycota</taxon>
        <taxon>Pezizomycotina</taxon>
        <taxon>Leotiomycetes</taxon>
        <taxon>Helotiales</taxon>
        <taxon>Mollisiaceae</taxon>
        <taxon>Phialocephala</taxon>
        <taxon>Phialocephala fortinii species complex</taxon>
    </lineage>
</organism>
<dbReference type="EMBL" id="FJOG01000001">
    <property type="protein sequence ID" value="CZR50941.1"/>
    <property type="molecule type" value="Genomic_DNA"/>
</dbReference>
<dbReference type="SUPFAM" id="SSF56112">
    <property type="entry name" value="Protein kinase-like (PK-like)"/>
    <property type="match status" value="1"/>
</dbReference>
<evidence type="ECO:0000313" key="3">
    <source>
        <dbReference type="EMBL" id="CZR50941.1"/>
    </source>
</evidence>
<dbReference type="PANTHER" id="PTHR33112">
    <property type="entry name" value="DOMAIN PROTEIN, PUTATIVE-RELATED"/>
    <property type="match status" value="1"/>
</dbReference>
<dbReference type="GO" id="GO:0004672">
    <property type="term" value="F:protein kinase activity"/>
    <property type="evidence" value="ECO:0007669"/>
    <property type="project" value="InterPro"/>
</dbReference>
<dbReference type="InterPro" id="IPR008271">
    <property type="entry name" value="Ser/Thr_kinase_AS"/>
</dbReference>
<dbReference type="GO" id="GO:0005524">
    <property type="term" value="F:ATP binding"/>
    <property type="evidence" value="ECO:0007669"/>
    <property type="project" value="InterPro"/>
</dbReference>
<feature type="compositionally biased region" description="Basic and acidic residues" evidence="1">
    <location>
        <begin position="583"/>
        <end position="594"/>
    </location>
</feature>
<dbReference type="PROSITE" id="PS50011">
    <property type="entry name" value="PROTEIN_KINASE_DOM"/>
    <property type="match status" value="1"/>
</dbReference>
<dbReference type="InterPro" id="IPR010730">
    <property type="entry name" value="HET"/>
</dbReference>
<feature type="compositionally biased region" description="Polar residues" evidence="1">
    <location>
        <begin position="380"/>
        <end position="392"/>
    </location>
</feature>
<dbReference type="InterPro" id="IPR000719">
    <property type="entry name" value="Prot_kinase_dom"/>
</dbReference>
<feature type="region of interest" description="Disordered" evidence="1">
    <location>
        <begin position="569"/>
        <end position="683"/>
    </location>
</feature>
<feature type="region of interest" description="Disordered" evidence="1">
    <location>
        <begin position="1"/>
        <end position="26"/>
    </location>
</feature>
<proteinExistence type="predicted"/>
<dbReference type="Gene3D" id="1.10.510.10">
    <property type="entry name" value="Transferase(Phosphotransferase) domain 1"/>
    <property type="match status" value="1"/>
</dbReference>
<dbReference type="InterPro" id="IPR011009">
    <property type="entry name" value="Kinase-like_dom_sf"/>
</dbReference>
<accession>A0A1L7WDV3</accession>
<feature type="domain" description="Protein kinase" evidence="2">
    <location>
        <begin position="687"/>
        <end position="968"/>
    </location>
</feature>
<dbReference type="Gene3D" id="3.30.200.20">
    <property type="entry name" value="Phosphorylase Kinase, domain 1"/>
    <property type="match status" value="1"/>
</dbReference>
<dbReference type="OrthoDB" id="4062651at2759"/>
<evidence type="ECO:0000256" key="1">
    <source>
        <dbReference type="SAM" id="MobiDB-lite"/>
    </source>
</evidence>
<dbReference type="PROSITE" id="PS00108">
    <property type="entry name" value="PROTEIN_KINASE_ST"/>
    <property type="match status" value="1"/>
</dbReference>
<feature type="compositionally biased region" description="Basic and acidic residues" evidence="1">
    <location>
        <begin position="627"/>
        <end position="638"/>
    </location>
</feature>
<dbReference type="SMART" id="SM00220">
    <property type="entry name" value="S_TKc"/>
    <property type="match status" value="1"/>
</dbReference>
<dbReference type="Proteomes" id="UP000184330">
    <property type="component" value="Unassembled WGS sequence"/>
</dbReference>
<dbReference type="CDD" id="cd00180">
    <property type="entry name" value="PKc"/>
    <property type="match status" value="1"/>
</dbReference>
<dbReference type="PANTHER" id="PTHR33112:SF16">
    <property type="entry name" value="HETEROKARYON INCOMPATIBILITY DOMAIN-CONTAINING PROTEIN"/>
    <property type="match status" value="1"/>
</dbReference>
<reference evidence="3 4" key="1">
    <citation type="submission" date="2016-03" db="EMBL/GenBank/DDBJ databases">
        <authorList>
            <person name="Ploux O."/>
        </authorList>
    </citation>
    <scope>NUCLEOTIDE SEQUENCE [LARGE SCALE GENOMIC DNA]</scope>
    <source>
        <strain evidence="3 4">UAMH 11012</strain>
    </source>
</reference>
<evidence type="ECO:0000313" key="4">
    <source>
        <dbReference type="Proteomes" id="UP000184330"/>
    </source>
</evidence>
<feature type="compositionally biased region" description="Polar residues" evidence="1">
    <location>
        <begin position="607"/>
        <end position="626"/>
    </location>
</feature>
<dbReference type="STRING" id="576137.A0A1L7WDV3"/>
<name>A0A1L7WDV3_9HELO</name>
<feature type="region of interest" description="Disordered" evidence="1">
    <location>
        <begin position="372"/>
        <end position="409"/>
    </location>
</feature>
<feature type="compositionally biased region" description="Acidic residues" evidence="1">
    <location>
        <begin position="569"/>
        <end position="582"/>
    </location>
</feature>
<keyword evidence="4" id="KW-1185">Reference proteome</keyword>
<protein>
    <recommendedName>
        <fullName evidence="2">Protein kinase domain-containing protein</fullName>
    </recommendedName>
</protein>
<evidence type="ECO:0000259" key="2">
    <source>
        <dbReference type="PROSITE" id="PS50011"/>
    </source>
</evidence>
<sequence>MYESSPVSSHQNEHTSQPSPMSSSLVGQDLQASNLHPNNHGTRQLGQYALVPTQSRLPQPAYSYNAPIERPIPGAQSVQNDPPLAPPYLTDNSAYVGPGQLHCIASPGVQCYCVSCNALADFPITPFDLNSNTSVTNFGPTQSYNSRPRLNTGGYNTGIGGSSLSYSQEVPDLTYSRTGNTGSYLSASPYGSVPEFGRDSAISFGPSSSWSRQASSSVAFPGVNHVFQAGFDDMRGPPPNAPQRLAGLHNVNRKHCSQTKDRVPRQSGPPRLDIVHAPSTETIASLDCATFLEAQEILGMKLKNGKPLSDVQKESLVNLLEMSHVQLDFCLDAKRILEPVLHNLCSKTQACSLPTDYVVRWFEQIQSSHTPEKASLRDSAYQSLNPPHGQNQERPKKRRKTTRDPSQQKVYQCTHISNTGRRCPQESSNFTDWKRHEETHWPQRRWECLIEGSYPDIACHVCGEYIDMNIEQSQHNHAECFGHMPRKGHEFPRKDKLVPHVREEHGYTPKVDSWHYPIPSHWKSLCGFCGLQSFSNWDDRCDHVGKHFTEGKRMVPDWRDPWPIEEVSDAADEDNDDDEDGDGPGHNDGPSDRDAEGEDDPDHGPQSDRNQNSSSGDANQTYNTGSEHGHQDSSHTHGTDNGSHPGNHRGRGAQHWSRGPSVPNSHENLSIRPSLRIHGPGGDDNVFKSIGPLGYGTFGSVDEVEHSATKMRFARKTIRVVHHQSFPAILQAQREVSVLRNLKHVHIVDLAASYTFEDQFSIIISPVAEWNLGEYIRHDISPSSTRISNLARWIGCLASAVSYMHEQSCQHLDIKPSNILIAGSQVMLSDFGGAVILNGSNSNRLMTDSCAVTPMYCAPEIADRRGTSFIAGASDVYSLGCVFLEMATVIHRESLNKFEQFRGFGSKDATYHRNLRKSLLWIDHLLDIDGSLGVPVKDSLSTIRLMLSHDWTKRPTARGIEDSLQLWHLQSKCETEKKNYLIIAQAKRAEKARASFDPLDVVKRWLHNCLSTHTTCTSTEKGFFPSRILNVGVEGDTIRLESSDPSSPYVALSYCWGTTATLKTTSQTLEDMFENIPVSSLSHTFLHAVRITRALGFHYLWIDALCIIQDSLSDWTAQVAQMSKIYSHSSLTICVASETQVPTTPEHKMLDTRPNIGRPESPCPTCDNAYKAFKPLVDDTATTMLLDSQWSKRGWTLQERILSPRILYYSSNSLAWECDGERSTLDRVGQIRDNLKLLGIGKHSLPNKQEANPSFPLMRSFRKTWREIVREFSKRHLTFATDKLPALAGVAYEMAAMSHQSYVAGLWKGDLINDLLWCRDFPTIPLPRPNYRAPSWSWASIDSPVVWSKSVSFPVEKNAQVLDCETRPLSELAPFAGVSDGYLQIRGLSRKVVVVVSRPEEVLDRQSLNRLAFAQWDTLDVQKKTSNDPKLKGVQVEALLCLQILTEAGLLLRDVSEGDLQTFRRVGVYWNQTDDDSKPVFDGSWKSQSVTII</sequence>
<dbReference type="Pfam" id="PF06985">
    <property type="entry name" value="HET"/>
    <property type="match status" value="1"/>
</dbReference>
<dbReference type="Pfam" id="PF00069">
    <property type="entry name" value="Pkinase"/>
    <property type="match status" value="1"/>
</dbReference>